<dbReference type="Pfam" id="PF06283">
    <property type="entry name" value="ThuA"/>
    <property type="match status" value="1"/>
</dbReference>
<gene>
    <name evidence="3" type="ORF">ACFO4O_13870</name>
</gene>
<name>A0ABV9LXG4_9ALTE</name>
<feature type="chain" id="PRO_5047381963" evidence="1">
    <location>
        <begin position="25"/>
        <end position="258"/>
    </location>
</feature>
<dbReference type="Gene3D" id="3.40.50.880">
    <property type="match status" value="1"/>
</dbReference>
<dbReference type="PANTHER" id="PTHR40469:SF2">
    <property type="entry name" value="GALACTOSE-BINDING DOMAIN-LIKE SUPERFAMILY PROTEIN"/>
    <property type="match status" value="1"/>
</dbReference>
<dbReference type="RefSeq" id="WP_382409517.1">
    <property type="nucleotide sequence ID" value="NZ_JBHSGU010000005.1"/>
</dbReference>
<dbReference type="InterPro" id="IPR029010">
    <property type="entry name" value="ThuA-like"/>
</dbReference>
<accession>A0ABV9LXG4</accession>
<dbReference type="InterPro" id="IPR029062">
    <property type="entry name" value="Class_I_gatase-like"/>
</dbReference>
<feature type="domain" description="ThuA-like" evidence="2">
    <location>
        <begin position="28"/>
        <end position="249"/>
    </location>
</feature>
<evidence type="ECO:0000313" key="4">
    <source>
        <dbReference type="Proteomes" id="UP001595897"/>
    </source>
</evidence>
<protein>
    <submittedName>
        <fullName evidence="3">ThuA domain-containing protein</fullName>
    </submittedName>
</protein>
<organism evidence="3 4">
    <name type="scientific">Glaciecola siphonariae</name>
    <dbReference type="NCBI Taxonomy" id="521012"/>
    <lineage>
        <taxon>Bacteria</taxon>
        <taxon>Pseudomonadati</taxon>
        <taxon>Pseudomonadota</taxon>
        <taxon>Gammaproteobacteria</taxon>
        <taxon>Alteromonadales</taxon>
        <taxon>Alteromonadaceae</taxon>
        <taxon>Glaciecola</taxon>
    </lineage>
</organism>
<proteinExistence type="predicted"/>
<reference evidence="4" key="1">
    <citation type="journal article" date="2019" name="Int. J. Syst. Evol. Microbiol.">
        <title>The Global Catalogue of Microorganisms (GCM) 10K type strain sequencing project: providing services to taxonomists for standard genome sequencing and annotation.</title>
        <authorList>
            <consortium name="The Broad Institute Genomics Platform"/>
            <consortium name="The Broad Institute Genome Sequencing Center for Infectious Disease"/>
            <person name="Wu L."/>
            <person name="Ma J."/>
        </authorList>
    </citation>
    <scope>NUCLEOTIDE SEQUENCE [LARGE SCALE GENOMIC DNA]</scope>
    <source>
        <strain evidence="4">KACC 12507</strain>
    </source>
</reference>
<keyword evidence="1" id="KW-0732">Signal</keyword>
<evidence type="ECO:0000313" key="3">
    <source>
        <dbReference type="EMBL" id="MFC4701256.1"/>
    </source>
</evidence>
<evidence type="ECO:0000259" key="2">
    <source>
        <dbReference type="Pfam" id="PF06283"/>
    </source>
</evidence>
<dbReference type="SUPFAM" id="SSF52317">
    <property type="entry name" value="Class I glutamine amidotransferase-like"/>
    <property type="match status" value="1"/>
</dbReference>
<feature type="signal peptide" evidence="1">
    <location>
        <begin position="1"/>
        <end position="24"/>
    </location>
</feature>
<evidence type="ECO:0000256" key="1">
    <source>
        <dbReference type="SAM" id="SignalP"/>
    </source>
</evidence>
<keyword evidence="4" id="KW-1185">Reference proteome</keyword>
<dbReference type="Proteomes" id="UP001595897">
    <property type="component" value="Unassembled WGS sequence"/>
</dbReference>
<sequence>MKNNYLRAISAFVLCIAFMASASAKQFNVLLFTKTAGWHHSSIHDSVSAMRVLAERHDFGLEWHEFAGLVINDDYLSKFDAVVLINTTGDIFNDEQQAAFERFIQSGKGFVGVHAASDTEYDWEWYGKLVGHYFEIHPANQTAVLVKQDNNFPGMSSFDERHLWTDEFYNFLPANIEGLNYLLTVDETTYDPKADWGTKKTEGMGEFHPLAWYHEYDGGRSFYTALGHLPGVYRDEAFLAHLYGGIYWAATGKGIEKK</sequence>
<dbReference type="EMBL" id="JBHSGU010000005">
    <property type="protein sequence ID" value="MFC4701256.1"/>
    <property type="molecule type" value="Genomic_DNA"/>
</dbReference>
<comment type="caution">
    <text evidence="3">The sequence shown here is derived from an EMBL/GenBank/DDBJ whole genome shotgun (WGS) entry which is preliminary data.</text>
</comment>
<dbReference type="PANTHER" id="PTHR40469">
    <property type="entry name" value="SECRETED GLYCOSYL HYDROLASE"/>
    <property type="match status" value="1"/>
</dbReference>